<keyword evidence="1" id="KW-0732">Signal</keyword>
<name>A2C6P5_PROM3</name>
<feature type="signal peptide" evidence="1">
    <location>
        <begin position="1"/>
        <end position="27"/>
    </location>
</feature>
<reference evidence="2 3" key="1">
    <citation type="journal article" date="2007" name="PLoS Genet.">
        <title>Patterns and implications of gene gain and loss in the evolution of Prochlorococcus.</title>
        <authorList>
            <person name="Kettler G.C."/>
            <person name="Martiny A.C."/>
            <person name="Huang K."/>
            <person name="Zucker J."/>
            <person name="Coleman M.L."/>
            <person name="Rodrigue S."/>
            <person name="Chen F."/>
            <person name="Lapidus A."/>
            <person name="Ferriera S."/>
            <person name="Johnson J."/>
            <person name="Steglich C."/>
            <person name="Church G.M."/>
            <person name="Richardson P."/>
            <person name="Chisholm S.W."/>
        </authorList>
    </citation>
    <scope>NUCLEOTIDE SEQUENCE [LARGE SCALE GENOMIC DNA]</scope>
    <source>
        <strain evidence="2 3">MIT 9303</strain>
    </source>
</reference>
<organism evidence="2 3">
    <name type="scientific">Prochlorococcus marinus (strain MIT 9303)</name>
    <dbReference type="NCBI Taxonomy" id="59922"/>
    <lineage>
        <taxon>Bacteria</taxon>
        <taxon>Bacillati</taxon>
        <taxon>Cyanobacteriota</taxon>
        <taxon>Cyanophyceae</taxon>
        <taxon>Synechococcales</taxon>
        <taxon>Prochlorococcaceae</taxon>
        <taxon>Prochlorococcus</taxon>
    </lineage>
</organism>
<dbReference type="RefSeq" id="WP_011825080.1">
    <property type="nucleotide sequence ID" value="NC_008820.1"/>
</dbReference>
<evidence type="ECO:0000313" key="2">
    <source>
        <dbReference type="EMBL" id="ABM77155.1"/>
    </source>
</evidence>
<dbReference type="KEGG" id="pmf:P9303_04031"/>
<dbReference type="PROSITE" id="PS51257">
    <property type="entry name" value="PROKAR_LIPOPROTEIN"/>
    <property type="match status" value="1"/>
</dbReference>
<dbReference type="Proteomes" id="UP000002274">
    <property type="component" value="Chromosome"/>
</dbReference>
<dbReference type="HOGENOM" id="CLU_143557_1_0_3"/>
<dbReference type="BioCyc" id="PMAR59922:G1G80-376-MONOMER"/>
<dbReference type="EMBL" id="CP000554">
    <property type="protein sequence ID" value="ABM77155.1"/>
    <property type="molecule type" value="Genomic_DNA"/>
</dbReference>
<gene>
    <name evidence="2" type="ordered locus">P9303_04031</name>
</gene>
<evidence type="ECO:0000313" key="3">
    <source>
        <dbReference type="Proteomes" id="UP000002274"/>
    </source>
</evidence>
<accession>A2C6P5</accession>
<feature type="chain" id="PRO_5002642962" evidence="1">
    <location>
        <begin position="28"/>
        <end position="124"/>
    </location>
</feature>
<dbReference type="AlphaFoldDB" id="A2C6P5"/>
<sequence length="124" mass="13072">MSLRTISLVIALSGTACLADLATPTHAQDQLPSSQIRALNLARGTAVKENGGLSVYQPAPCMFATSNGGNDCLIRNTINGYTYSFLGGAPGWSEYGNEPTTETVIQIAPDGRSVNQIIYNGPPR</sequence>
<evidence type="ECO:0000256" key="1">
    <source>
        <dbReference type="SAM" id="SignalP"/>
    </source>
</evidence>
<dbReference type="STRING" id="59922.P9303_04031"/>
<protein>
    <submittedName>
        <fullName evidence="2">Uncharacterized protein</fullName>
    </submittedName>
</protein>
<proteinExistence type="predicted"/>